<evidence type="ECO:0000313" key="2">
    <source>
        <dbReference type="Proteomes" id="UP000807353"/>
    </source>
</evidence>
<name>A0A9P6CFL2_9AGAR</name>
<dbReference type="AlphaFoldDB" id="A0A9P6CFL2"/>
<proteinExistence type="predicted"/>
<keyword evidence="2" id="KW-1185">Reference proteome</keyword>
<dbReference type="OrthoDB" id="3893071at2759"/>
<protein>
    <submittedName>
        <fullName evidence="1">Uncharacterized protein</fullName>
    </submittedName>
</protein>
<feature type="non-terminal residue" evidence="1">
    <location>
        <position position="98"/>
    </location>
</feature>
<reference evidence="1" key="1">
    <citation type="submission" date="2020-11" db="EMBL/GenBank/DDBJ databases">
        <authorList>
            <consortium name="DOE Joint Genome Institute"/>
            <person name="Ahrendt S."/>
            <person name="Riley R."/>
            <person name="Andreopoulos W."/>
            <person name="Labutti K."/>
            <person name="Pangilinan J."/>
            <person name="Ruiz-Duenas F.J."/>
            <person name="Barrasa J.M."/>
            <person name="Sanchez-Garcia M."/>
            <person name="Camarero S."/>
            <person name="Miyauchi S."/>
            <person name="Serrano A."/>
            <person name="Linde D."/>
            <person name="Babiker R."/>
            <person name="Drula E."/>
            <person name="Ayuso-Fernandez I."/>
            <person name="Pacheco R."/>
            <person name="Padilla G."/>
            <person name="Ferreira P."/>
            <person name="Barriuso J."/>
            <person name="Kellner H."/>
            <person name="Castanera R."/>
            <person name="Alfaro M."/>
            <person name="Ramirez L."/>
            <person name="Pisabarro A.G."/>
            <person name="Kuo A."/>
            <person name="Tritt A."/>
            <person name="Lipzen A."/>
            <person name="He G."/>
            <person name="Yan M."/>
            <person name="Ng V."/>
            <person name="Cullen D."/>
            <person name="Martin F."/>
            <person name="Rosso M.-N."/>
            <person name="Henrissat B."/>
            <person name="Hibbett D."/>
            <person name="Martinez A.T."/>
            <person name="Grigoriev I.V."/>
        </authorList>
    </citation>
    <scope>NUCLEOTIDE SEQUENCE</scope>
    <source>
        <strain evidence="1">CBS 247.69</strain>
    </source>
</reference>
<dbReference type="Proteomes" id="UP000807353">
    <property type="component" value="Unassembled WGS sequence"/>
</dbReference>
<comment type="caution">
    <text evidence="1">The sequence shown here is derived from an EMBL/GenBank/DDBJ whole genome shotgun (WGS) entry which is preliminary data.</text>
</comment>
<feature type="non-terminal residue" evidence="1">
    <location>
        <position position="1"/>
    </location>
</feature>
<accession>A0A9P6CFL2</accession>
<dbReference type="EMBL" id="MU150255">
    <property type="protein sequence ID" value="KAF9464256.1"/>
    <property type="molecule type" value="Genomic_DNA"/>
</dbReference>
<sequence length="98" mass="11141">LVESPDLWYTDTNLVFQAESHLFRVHEAPLKVASSVFADVQTFPQPHPPDLTQEQYTLVRLPDSAHDIGCFFRVIFIPGYFQPPPARTNFGTVLANLR</sequence>
<evidence type="ECO:0000313" key="1">
    <source>
        <dbReference type="EMBL" id="KAF9464256.1"/>
    </source>
</evidence>
<organism evidence="1 2">
    <name type="scientific">Collybia nuda</name>
    <dbReference type="NCBI Taxonomy" id="64659"/>
    <lineage>
        <taxon>Eukaryota</taxon>
        <taxon>Fungi</taxon>
        <taxon>Dikarya</taxon>
        <taxon>Basidiomycota</taxon>
        <taxon>Agaricomycotina</taxon>
        <taxon>Agaricomycetes</taxon>
        <taxon>Agaricomycetidae</taxon>
        <taxon>Agaricales</taxon>
        <taxon>Tricholomatineae</taxon>
        <taxon>Clitocybaceae</taxon>
        <taxon>Collybia</taxon>
    </lineage>
</organism>
<gene>
    <name evidence="1" type="ORF">BDZ94DRAFT_1117735</name>
</gene>